<keyword evidence="5" id="KW-1185">Reference proteome</keyword>
<evidence type="ECO:0000256" key="1">
    <source>
        <dbReference type="ARBA" id="ARBA00006484"/>
    </source>
</evidence>
<evidence type="ECO:0000256" key="3">
    <source>
        <dbReference type="SAM" id="MobiDB-lite"/>
    </source>
</evidence>
<evidence type="ECO:0000313" key="4">
    <source>
        <dbReference type="EMBL" id="MFC5848656.1"/>
    </source>
</evidence>
<dbReference type="SUPFAM" id="SSF51735">
    <property type="entry name" value="NAD(P)-binding Rossmann-fold domains"/>
    <property type="match status" value="1"/>
</dbReference>
<dbReference type="PRINTS" id="PR00081">
    <property type="entry name" value="GDHRDH"/>
</dbReference>
<accession>A0ABW1DJ35</accession>
<dbReference type="Proteomes" id="UP001595979">
    <property type="component" value="Unassembled WGS sequence"/>
</dbReference>
<dbReference type="Gene3D" id="3.40.50.720">
    <property type="entry name" value="NAD(P)-binding Rossmann-like Domain"/>
    <property type="match status" value="1"/>
</dbReference>
<dbReference type="PANTHER" id="PTHR48107">
    <property type="entry name" value="NADPH-DEPENDENT ALDEHYDE REDUCTASE-LIKE PROTEIN, CHLOROPLASTIC-RELATED"/>
    <property type="match status" value="1"/>
</dbReference>
<evidence type="ECO:0000313" key="5">
    <source>
        <dbReference type="Proteomes" id="UP001595979"/>
    </source>
</evidence>
<feature type="region of interest" description="Disordered" evidence="3">
    <location>
        <begin position="1"/>
        <end position="41"/>
    </location>
</feature>
<dbReference type="InterPro" id="IPR020904">
    <property type="entry name" value="Sc_DH/Rdtase_CS"/>
</dbReference>
<dbReference type="EMBL" id="JBHSOH010000009">
    <property type="protein sequence ID" value="MFC5848656.1"/>
    <property type="molecule type" value="Genomic_DNA"/>
</dbReference>
<reference evidence="5" key="1">
    <citation type="journal article" date="2019" name="Int. J. Syst. Evol. Microbiol.">
        <title>The Global Catalogue of Microorganisms (GCM) 10K type strain sequencing project: providing services to taxonomists for standard genome sequencing and annotation.</title>
        <authorList>
            <consortium name="The Broad Institute Genomics Platform"/>
            <consortium name="The Broad Institute Genome Sequencing Center for Infectious Disease"/>
            <person name="Wu L."/>
            <person name="Ma J."/>
        </authorList>
    </citation>
    <scope>NUCLEOTIDE SEQUENCE [LARGE SCALE GENOMIC DNA]</scope>
    <source>
        <strain evidence="5">CGMCC 1.15053</strain>
    </source>
</reference>
<dbReference type="Pfam" id="PF13561">
    <property type="entry name" value="adh_short_C2"/>
    <property type="match status" value="1"/>
</dbReference>
<name>A0ABW1DJ35_9DEIO</name>
<evidence type="ECO:0000256" key="2">
    <source>
        <dbReference type="ARBA" id="ARBA00023002"/>
    </source>
</evidence>
<protein>
    <submittedName>
        <fullName evidence="4">SDR family oxidoreductase</fullName>
    </submittedName>
</protein>
<dbReference type="InterPro" id="IPR002347">
    <property type="entry name" value="SDR_fam"/>
</dbReference>
<keyword evidence="2" id="KW-0560">Oxidoreductase</keyword>
<dbReference type="RefSeq" id="WP_380048910.1">
    <property type="nucleotide sequence ID" value="NZ_JBHSOH010000009.1"/>
</dbReference>
<proteinExistence type="inferred from homology"/>
<sequence>MTQDDPRQPAPNIPPQKQDNPGTEAALNPRADHGETSYRGSGKLEGKVALVTGADSGIGKAVALAFAREGADVAVSYLDEHEDAEDTARLVREAGRRVLLLPGDIGDQAHCKELVERTVAEFGGLDVLVNNAGYQKNFEDISEVTPDDLERHYRTNVFAIFYLCQAALPHLKPGASIINTASVQAYQPTPTILPYASTKGAVVTFTKGFAKALGEKGVRVNAVAPGPIWTPLVVQGDAESAPEFGKKTPLGRPGQPAELAATYVLLASADSKYTTGAVYAITGGELTA</sequence>
<dbReference type="PANTHER" id="PTHR48107:SF16">
    <property type="entry name" value="NADPH-DEPENDENT ALDEHYDE REDUCTASE 1, CHLOROPLASTIC"/>
    <property type="match status" value="1"/>
</dbReference>
<organism evidence="4 5">
    <name type="scientific">Deinococcus petrolearius</name>
    <dbReference type="NCBI Taxonomy" id="1751295"/>
    <lineage>
        <taxon>Bacteria</taxon>
        <taxon>Thermotogati</taxon>
        <taxon>Deinococcota</taxon>
        <taxon>Deinococci</taxon>
        <taxon>Deinococcales</taxon>
        <taxon>Deinococcaceae</taxon>
        <taxon>Deinococcus</taxon>
    </lineage>
</organism>
<comment type="caution">
    <text evidence="4">The sequence shown here is derived from an EMBL/GenBank/DDBJ whole genome shotgun (WGS) entry which is preliminary data.</text>
</comment>
<dbReference type="PRINTS" id="PR00080">
    <property type="entry name" value="SDRFAMILY"/>
</dbReference>
<comment type="similarity">
    <text evidence="1">Belongs to the short-chain dehydrogenases/reductases (SDR) family.</text>
</comment>
<gene>
    <name evidence="4" type="ORF">ACFPQ6_10065</name>
</gene>
<dbReference type="InterPro" id="IPR036291">
    <property type="entry name" value="NAD(P)-bd_dom_sf"/>
</dbReference>
<feature type="compositionally biased region" description="Basic and acidic residues" evidence="3">
    <location>
        <begin position="30"/>
        <end position="41"/>
    </location>
</feature>
<dbReference type="PROSITE" id="PS00061">
    <property type="entry name" value="ADH_SHORT"/>
    <property type="match status" value="1"/>
</dbReference>